<protein>
    <submittedName>
        <fullName evidence="1">Uncharacterized protein</fullName>
    </submittedName>
</protein>
<dbReference type="AlphaFoldDB" id="A0AAW2VYP9"/>
<accession>A0AAW2VYP9</accession>
<organism evidence="1">
    <name type="scientific">Sesamum radiatum</name>
    <name type="common">Black benniseed</name>
    <dbReference type="NCBI Taxonomy" id="300843"/>
    <lineage>
        <taxon>Eukaryota</taxon>
        <taxon>Viridiplantae</taxon>
        <taxon>Streptophyta</taxon>
        <taxon>Embryophyta</taxon>
        <taxon>Tracheophyta</taxon>
        <taxon>Spermatophyta</taxon>
        <taxon>Magnoliopsida</taxon>
        <taxon>eudicotyledons</taxon>
        <taxon>Gunneridae</taxon>
        <taxon>Pentapetalae</taxon>
        <taxon>asterids</taxon>
        <taxon>lamiids</taxon>
        <taxon>Lamiales</taxon>
        <taxon>Pedaliaceae</taxon>
        <taxon>Sesamum</taxon>
    </lineage>
</organism>
<name>A0AAW2VYP9_SESRA</name>
<reference evidence="1" key="2">
    <citation type="journal article" date="2024" name="Plant">
        <title>Genomic evolution and insights into agronomic trait innovations of Sesamum species.</title>
        <authorList>
            <person name="Miao H."/>
            <person name="Wang L."/>
            <person name="Qu L."/>
            <person name="Liu H."/>
            <person name="Sun Y."/>
            <person name="Le M."/>
            <person name="Wang Q."/>
            <person name="Wei S."/>
            <person name="Zheng Y."/>
            <person name="Lin W."/>
            <person name="Duan Y."/>
            <person name="Cao H."/>
            <person name="Xiong S."/>
            <person name="Wang X."/>
            <person name="Wei L."/>
            <person name="Li C."/>
            <person name="Ma Q."/>
            <person name="Ju M."/>
            <person name="Zhao R."/>
            <person name="Li G."/>
            <person name="Mu C."/>
            <person name="Tian Q."/>
            <person name="Mei H."/>
            <person name="Zhang T."/>
            <person name="Gao T."/>
            <person name="Zhang H."/>
        </authorList>
    </citation>
    <scope>NUCLEOTIDE SEQUENCE</scope>
    <source>
        <strain evidence="1">G02</strain>
    </source>
</reference>
<proteinExistence type="predicted"/>
<gene>
    <name evidence="1" type="ORF">Sradi_0175900</name>
</gene>
<sequence length="73" mass="8429">MTQWGAAEAPFVGRYSWGAEGHFTTECSKEQEVDLVWRDTGSEYWALHTHQSFMYVLMRTSRDRVGRMSQAAP</sequence>
<evidence type="ECO:0000313" key="1">
    <source>
        <dbReference type="EMBL" id="KAL0434680.1"/>
    </source>
</evidence>
<comment type="caution">
    <text evidence="1">The sequence shown here is derived from an EMBL/GenBank/DDBJ whole genome shotgun (WGS) entry which is preliminary data.</text>
</comment>
<dbReference type="EMBL" id="JACGWJ010000002">
    <property type="protein sequence ID" value="KAL0434680.1"/>
    <property type="molecule type" value="Genomic_DNA"/>
</dbReference>
<reference evidence="1" key="1">
    <citation type="submission" date="2020-06" db="EMBL/GenBank/DDBJ databases">
        <authorList>
            <person name="Li T."/>
            <person name="Hu X."/>
            <person name="Zhang T."/>
            <person name="Song X."/>
            <person name="Zhang H."/>
            <person name="Dai N."/>
            <person name="Sheng W."/>
            <person name="Hou X."/>
            <person name="Wei L."/>
        </authorList>
    </citation>
    <scope>NUCLEOTIDE SEQUENCE</scope>
    <source>
        <strain evidence="1">G02</strain>
        <tissue evidence="1">Leaf</tissue>
    </source>
</reference>